<evidence type="ECO:0000313" key="2">
    <source>
        <dbReference type="EMBL" id="MCC2220901.1"/>
    </source>
</evidence>
<comment type="caution">
    <text evidence="2">The sequence shown here is derived from an EMBL/GenBank/DDBJ whole genome shotgun (WGS) entry which is preliminary data.</text>
</comment>
<proteinExistence type="predicted"/>
<dbReference type="RefSeq" id="WP_308731328.1">
    <property type="nucleotide sequence ID" value="NZ_JAJEQN010000008.1"/>
</dbReference>
<feature type="region of interest" description="Disordered" evidence="1">
    <location>
        <begin position="56"/>
        <end position="101"/>
    </location>
</feature>
<evidence type="ECO:0000256" key="1">
    <source>
        <dbReference type="SAM" id="MobiDB-lite"/>
    </source>
</evidence>
<dbReference type="Proteomes" id="UP001198200">
    <property type="component" value="Unassembled WGS sequence"/>
</dbReference>
<evidence type="ECO:0000313" key="3">
    <source>
        <dbReference type="Proteomes" id="UP001198200"/>
    </source>
</evidence>
<dbReference type="AlphaFoldDB" id="A0AAE3JBK8"/>
<reference evidence="2 3" key="1">
    <citation type="submission" date="2021-10" db="EMBL/GenBank/DDBJ databases">
        <title>Anaerobic single-cell dispensing facilitates the cultivation of human gut bacteria.</title>
        <authorList>
            <person name="Afrizal A."/>
        </authorList>
    </citation>
    <scope>NUCLEOTIDE SEQUENCE [LARGE SCALE GENOMIC DNA]</scope>
    <source>
        <strain evidence="2 3">CLA-AA-H224</strain>
    </source>
</reference>
<feature type="compositionally biased region" description="Acidic residues" evidence="1">
    <location>
        <begin position="65"/>
        <end position="101"/>
    </location>
</feature>
<dbReference type="EMBL" id="JAJEQN010000008">
    <property type="protein sequence ID" value="MCC2220901.1"/>
    <property type="molecule type" value="Genomic_DNA"/>
</dbReference>
<gene>
    <name evidence="2" type="ORF">LKD48_04460</name>
</gene>
<keyword evidence="3" id="KW-1185">Reference proteome</keyword>
<name>A0AAE3JBK8_9FIRM</name>
<accession>A0AAE3JBK8</accession>
<protein>
    <submittedName>
        <fullName evidence="2">Uncharacterized protein</fullName>
    </submittedName>
</protein>
<organism evidence="2 3">
    <name type="scientific">Anthropogastromicrobium aceti</name>
    <dbReference type="NCBI Taxonomy" id="2981768"/>
    <lineage>
        <taxon>Bacteria</taxon>
        <taxon>Bacillati</taxon>
        <taxon>Bacillota</taxon>
        <taxon>Clostridia</taxon>
        <taxon>Lachnospirales</taxon>
        <taxon>Lachnospiraceae</taxon>
        <taxon>Anthropogastromicrobium</taxon>
    </lineage>
</organism>
<sequence>MSSKLLAKGGVGDFDKRICPKCKEGVLEVDLFEEKYVCSTPWCGYSKEFTAEETAAFEKMREKSEEEAEPSLEEQMEQAELLNDIDEEDDFEEDDFEDHYD</sequence>